<dbReference type="EMBL" id="BMMZ01000003">
    <property type="protein sequence ID" value="GGL57496.1"/>
    <property type="molecule type" value="Genomic_DNA"/>
</dbReference>
<comment type="caution">
    <text evidence="2">The sequence shown here is derived from an EMBL/GenBank/DDBJ whole genome shotgun (WGS) entry which is preliminary data.</text>
</comment>
<name>A0A917S5K2_9ACTN</name>
<evidence type="ECO:0000256" key="1">
    <source>
        <dbReference type="SAM" id="MobiDB-lite"/>
    </source>
</evidence>
<dbReference type="InterPro" id="IPR000212">
    <property type="entry name" value="DNA_helicase_UvrD/REP"/>
</dbReference>
<keyword evidence="2" id="KW-0347">Helicase</keyword>
<dbReference type="Proteomes" id="UP000613840">
    <property type="component" value="Unassembled WGS sequence"/>
</dbReference>
<evidence type="ECO:0000313" key="3">
    <source>
        <dbReference type="Proteomes" id="UP000613840"/>
    </source>
</evidence>
<reference evidence="2" key="1">
    <citation type="journal article" date="2014" name="Int. J. Syst. Evol. Microbiol.">
        <title>Complete genome sequence of Corynebacterium casei LMG S-19264T (=DSM 44701T), isolated from a smear-ripened cheese.</title>
        <authorList>
            <consortium name="US DOE Joint Genome Institute (JGI-PGF)"/>
            <person name="Walter F."/>
            <person name="Albersmeier A."/>
            <person name="Kalinowski J."/>
            <person name="Ruckert C."/>
        </authorList>
    </citation>
    <scope>NUCLEOTIDE SEQUENCE</scope>
    <source>
        <strain evidence="2">CGMCC 4.7306</strain>
    </source>
</reference>
<proteinExistence type="predicted"/>
<dbReference type="PANTHER" id="PTHR11070:SF45">
    <property type="entry name" value="DNA 3'-5' HELICASE"/>
    <property type="match status" value="1"/>
</dbReference>
<evidence type="ECO:0000313" key="2">
    <source>
        <dbReference type="EMBL" id="GGL57496.1"/>
    </source>
</evidence>
<reference evidence="2" key="2">
    <citation type="submission" date="2020-09" db="EMBL/GenBank/DDBJ databases">
        <authorList>
            <person name="Sun Q."/>
            <person name="Zhou Y."/>
        </authorList>
    </citation>
    <scope>NUCLEOTIDE SEQUENCE</scope>
    <source>
        <strain evidence="2">CGMCC 4.7306</strain>
    </source>
</reference>
<dbReference type="RefSeq" id="WP_188894562.1">
    <property type="nucleotide sequence ID" value="NZ_BMMZ01000003.1"/>
</dbReference>
<feature type="compositionally biased region" description="Polar residues" evidence="1">
    <location>
        <begin position="1"/>
        <end position="13"/>
    </location>
</feature>
<dbReference type="GO" id="GO:0003677">
    <property type="term" value="F:DNA binding"/>
    <property type="evidence" value="ECO:0007669"/>
    <property type="project" value="InterPro"/>
</dbReference>
<organism evidence="2 3">
    <name type="scientific">Microlunatus endophyticus</name>
    <dbReference type="NCBI Taxonomy" id="1716077"/>
    <lineage>
        <taxon>Bacteria</taxon>
        <taxon>Bacillati</taxon>
        <taxon>Actinomycetota</taxon>
        <taxon>Actinomycetes</taxon>
        <taxon>Propionibacteriales</taxon>
        <taxon>Propionibacteriaceae</taxon>
        <taxon>Microlunatus</taxon>
    </lineage>
</organism>
<dbReference type="InterPro" id="IPR027417">
    <property type="entry name" value="P-loop_NTPase"/>
</dbReference>
<dbReference type="Gene3D" id="3.40.50.300">
    <property type="entry name" value="P-loop containing nucleotide triphosphate hydrolases"/>
    <property type="match status" value="2"/>
</dbReference>
<accession>A0A917S5K2</accession>
<feature type="region of interest" description="Disordered" evidence="1">
    <location>
        <begin position="1"/>
        <end position="28"/>
    </location>
</feature>
<dbReference type="SUPFAM" id="SSF52540">
    <property type="entry name" value="P-loop containing nucleoside triphosphate hydrolases"/>
    <property type="match status" value="1"/>
</dbReference>
<dbReference type="GO" id="GO:0005524">
    <property type="term" value="F:ATP binding"/>
    <property type="evidence" value="ECO:0007669"/>
    <property type="project" value="InterPro"/>
</dbReference>
<keyword evidence="2" id="KW-0547">Nucleotide-binding</keyword>
<dbReference type="GO" id="GO:0000725">
    <property type="term" value="P:recombinational repair"/>
    <property type="evidence" value="ECO:0007669"/>
    <property type="project" value="TreeGrafter"/>
</dbReference>
<keyword evidence="2" id="KW-0067">ATP-binding</keyword>
<sequence length="718" mass="77462">MPGTSQPDTTDSPADSPGDRHPDAELDPALEAERRHLAESRAALALMRERVGGLNAVGAAAVSEGPNVSTEHLKQALYRRVQSLQDDPTVPLFFGRLDYQRSDLPARLYIGRRHITGEAGGEPMVIDWRAPISLPFYQATRDQPMDVALRRRFGFSAGSLTAYEDEKLLAGDTLNNSDILESEIERPRTGPMRDIVATIQPEQDVIVRTELSRSVCVQGAPGTGKTAVGLHRAAYLLYAFRDQLSRQGVLVVGPNDSFLSYIADVLPALGEIDATQTTVEALVSRATGLKAGRLEDAASAVIKGDARMAEVIRRAVWSHLRPATGTLVVPRGSHQWRVAAYLADEMVATIKARGVRYAAGRDMLPQRLAHQVLLRMEADGDSPDDRVQNAVARSKPVKAYAEQLWPTLDAAKLVLRLLSEPEFLAAHAEGLLTEAEQQRVSLAKPGRSVKSHKWSVAEIVLVDEAADQLNRTPSLGHVIIDEAQDLSAMQLRAVGRRASTGSVTVLGDLAQATTPWATTSWSDSLGHLGKPEAVVEELVAGFRVPAAVIEFAARLLPDIAPELTPPHSVRRTRGDLVMITSAAPADDLARAVAVALESEGSIGLITPDARLAAVETALGDHRISYAVLGRSITETEDGEPVDEALTRRVDVVPASIAKGLEFDHVVLFEPAAIVAGEPDRVTGLRRLYVCLTRAVTSLQIVHTEPLPSELDPQDQVAA</sequence>
<keyword evidence="3" id="KW-1185">Reference proteome</keyword>
<dbReference type="AlphaFoldDB" id="A0A917S5K2"/>
<dbReference type="GO" id="GO:0005829">
    <property type="term" value="C:cytosol"/>
    <property type="evidence" value="ECO:0007669"/>
    <property type="project" value="TreeGrafter"/>
</dbReference>
<dbReference type="PANTHER" id="PTHR11070">
    <property type="entry name" value="UVRD / RECB / PCRA DNA HELICASE FAMILY MEMBER"/>
    <property type="match status" value="1"/>
</dbReference>
<dbReference type="GO" id="GO:0043138">
    <property type="term" value="F:3'-5' DNA helicase activity"/>
    <property type="evidence" value="ECO:0007669"/>
    <property type="project" value="TreeGrafter"/>
</dbReference>
<protein>
    <submittedName>
        <fullName evidence="2">DNA helicase</fullName>
    </submittedName>
</protein>
<keyword evidence="2" id="KW-0378">Hydrolase</keyword>
<gene>
    <name evidence="2" type="ORF">GCM10011575_14820</name>
</gene>